<dbReference type="GO" id="GO:0042981">
    <property type="term" value="P:regulation of apoptotic process"/>
    <property type="evidence" value="ECO:0007669"/>
    <property type="project" value="TreeGrafter"/>
</dbReference>
<dbReference type="GO" id="GO:0005829">
    <property type="term" value="C:cytosol"/>
    <property type="evidence" value="ECO:0007669"/>
    <property type="project" value="UniProtKB-SubCell"/>
</dbReference>
<evidence type="ECO:0000256" key="12">
    <source>
        <dbReference type="ARBA" id="ARBA00022792"/>
    </source>
</evidence>
<comment type="catalytic activity">
    <reaction evidence="18">
        <text>L-seryl-[protein] + ATP = O-phospho-L-seryl-[protein] + ADP + H(+)</text>
        <dbReference type="Rhea" id="RHEA:17989"/>
        <dbReference type="Rhea" id="RHEA-COMP:9863"/>
        <dbReference type="Rhea" id="RHEA-COMP:11604"/>
        <dbReference type="ChEBI" id="CHEBI:15378"/>
        <dbReference type="ChEBI" id="CHEBI:29999"/>
        <dbReference type="ChEBI" id="CHEBI:30616"/>
        <dbReference type="ChEBI" id="CHEBI:83421"/>
        <dbReference type="ChEBI" id="CHEBI:456216"/>
        <dbReference type="EC" id="2.7.11.1"/>
    </reaction>
</comment>
<keyword evidence="11" id="KW-1000">Mitochondrion outer membrane</keyword>
<protein>
    <recommendedName>
        <fullName evidence="5">non-specific serine/threonine protein kinase</fullName>
        <ecNumber evidence="5">2.7.11.1</ecNumber>
    </recommendedName>
</protein>
<dbReference type="GO" id="GO:0004674">
    <property type="term" value="F:protein serine/threonine kinase activity"/>
    <property type="evidence" value="ECO:0007669"/>
    <property type="project" value="UniProtKB-KW"/>
</dbReference>
<sequence>MIISNFKRQYSDNRFVRFMIRNAFLQPSPWSMQQLISSSFKRTRAFVRHLLGRGSSLYSSKKFIPNNKNIVLISKNFYTQSRLVRHLFRQREHFTRFYFGNSPFKTFNRRVFNGTGLTFGLAGIYCRDSDGYPDLSKTLSHKPQSLDFRDFFKTVKSPIFESDELRDDITKADYIEFDDFISKGCCGAVHKGKIKDYETEKVRYVAVKMLFNYDMSSNSIAIMKESIKECTPYRGTFGTIPTRKVLSSHPNIVKILSVFVDEFKPVKNSENHYLHALPPAYGGFGHNRTLFVMQKLYDMSLKTYLIRNPFPMELCSLAILTQCFEAIDFLNKNQIAHRDLKLDNFLVELPNNDNDYPWIVITDFGLCSTSLKIPFETDEVCKGGNNALMAPEIKTAHPRKRAILDYRKADLWSMATIAYEIFGSLNPFYRKTINQQAFDGANYCENDIPAFPSQLPLLASMVKRILRRNPDERPSPYLVSSYCHLLLQYGPKQMDALLVSEDRQLQYQMLKNWFKSLSYRTLFEITNGHLYQISNSYRMQVIFLAKYNSNQLVDIIEKSSFKFI</sequence>
<evidence type="ECO:0000256" key="18">
    <source>
        <dbReference type="ARBA" id="ARBA00048679"/>
    </source>
</evidence>
<keyword evidence="12" id="KW-0472">Membrane</keyword>
<evidence type="ECO:0000256" key="7">
    <source>
        <dbReference type="ARBA" id="ARBA00022679"/>
    </source>
</evidence>
<dbReference type="GO" id="GO:0000422">
    <property type="term" value="P:autophagy of mitochondrion"/>
    <property type="evidence" value="ECO:0007669"/>
    <property type="project" value="TreeGrafter"/>
</dbReference>
<evidence type="ECO:0000256" key="4">
    <source>
        <dbReference type="ARBA" id="ARBA00004572"/>
    </source>
</evidence>
<evidence type="ECO:0000256" key="9">
    <source>
        <dbReference type="ARBA" id="ARBA00022741"/>
    </source>
</evidence>
<keyword evidence="9" id="KW-0547">Nucleotide-binding</keyword>
<dbReference type="Gene3D" id="1.10.510.10">
    <property type="entry name" value="Transferase(Phosphotransferase) domain 1"/>
    <property type="match status" value="1"/>
</dbReference>
<keyword evidence="13" id="KW-0067">ATP-binding</keyword>
<dbReference type="RefSeq" id="XP_027204388.1">
    <property type="nucleotide sequence ID" value="XM_027348587.1"/>
</dbReference>
<dbReference type="Proteomes" id="UP000515146">
    <property type="component" value="Unplaced"/>
</dbReference>
<dbReference type="GO" id="GO:0005524">
    <property type="term" value="F:ATP binding"/>
    <property type="evidence" value="ECO:0007669"/>
    <property type="project" value="UniProtKB-KW"/>
</dbReference>
<evidence type="ECO:0000256" key="1">
    <source>
        <dbReference type="ARBA" id="ARBA00001946"/>
    </source>
</evidence>
<evidence type="ECO:0000256" key="8">
    <source>
        <dbReference type="ARBA" id="ARBA00022723"/>
    </source>
</evidence>
<evidence type="ECO:0000256" key="11">
    <source>
        <dbReference type="ARBA" id="ARBA00022787"/>
    </source>
</evidence>
<dbReference type="KEGG" id="dpte:113798099"/>
<evidence type="ECO:0000256" key="14">
    <source>
        <dbReference type="ARBA" id="ARBA00022842"/>
    </source>
</evidence>
<evidence type="ECO:0000256" key="15">
    <source>
        <dbReference type="ARBA" id="ARBA00022946"/>
    </source>
</evidence>
<evidence type="ECO:0000313" key="20">
    <source>
        <dbReference type="RefSeq" id="XP_027204388.1"/>
    </source>
</evidence>
<dbReference type="EC" id="2.7.11.1" evidence="5"/>
<dbReference type="GO" id="GO:0005741">
    <property type="term" value="C:mitochondrial outer membrane"/>
    <property type="evidence" value="ECO:0007669"/>
    <property type="project" value="UniProtKB-SubCell"/>
</dbReference>
<dbReference type="Pfam" id="PF00069">
    <property type="entry name" value="Pkinase"/>
    <property type="match status" value="1"/>
</dbReference>
<evidence type="ECO:0000313" key="19">
    <source>
        <dbReference type="Proteomes" id="UP000515146"/>
    </source>
</evidence>
<evidence type="ECO:0000256" key="10">
    <source>
        <dbReference type="ARBA" id="ARBA00022777"/>
    </source>
</evidence>
<comment type="subcellular location">
    <subcellularLocation>
        <location evidence="3">Cytoplasm</location>
        <location evidence="3">Cytosol</location>
    </subcellularLocation>
    <subcellularLocation>
        <location evidence="2">Mitochondrion inner membrane</location>
        <topology evidence="2">Single-pass membrane protein</topology>
    </subcellularLocation>
    <subcellularLocation>
        <location evidence="4">Mitochondrion outer membrane</location>
        <topology evidence="4">Single-pass membrane protein</topology>
    </subcellularLocation>
</comment>
<evidence type="ECO:0000256" key="6">
    <source>
        <dbReference type="ARBA" id="ARBA00022527"/>
    </source>
</evidence>
<keyword evidence="10" id="KW-0418">Kinase</keyword>
<dbReference type="InterPro" id="IPR008271">
    <property type="entry name" value="Ser/Thr_kinase_AS"/>
</dbReference>
<evidence type="ECO:0000256" key="2">
    <source>
        <dbReference type="ARBA" id="ARBA00004434"/>
    </source>
</evidence>
<dbReference type="PANTHER" id="PTHR22972">
    <property type="entry name" value="SERINE/THREONINE PROTEIN KINASE"/>
    <property type="match status" value="1"/>
</dbReference>
<dbReference type="InParanoid" id="A0A6P6YFW7"/>
<dbReference type="SUPFAM" id="SSF56112">
    <property type="entry name" value="Protein kinase-like (PK-like)"/>
    <property type="match status" value="1"/>
</dbReference>
<evidence type="ECO:0000256" key="5">
    <source>
        <dbReference type="ARBA" id="ARBA00012513"/>
    </source>
</evidence>
<comment type="cofactor">
    <cofactor evidence="1">
        <name>Mg(2+)</name>
        <dbReference type="ChEBI" id="CHEBI:18420"/>
    </cofactor>
</comment>
<keyword evidence="8" id="KW-0479">Metal-binding</keyword>
<dbReference type="SMART" id="SM00220">
    <property type="entry name" value="S_TKc"/>
    <property type="match status" value="1"/>
</dbReference>
<evidence type="ECO:0000256" key="3">
    <source>
        <dbReference type="ARBA" id="ARBA00004514"/>
    </source>
</evidence>
<dbReference type="PROSITE" id="PS50011">
    <property type="entry name" value="PROTEIN_KINASE_DOM"/>
    <property type="match status" value="1"/>
</dbReference>
<dbReference type="PANTHER" id="PTHR22972:SF7">
    <property type="entry name" value="SERINE_THREONINE-PROTEIN KINASE PINK1, MITOCHONDRIAL"/>
    <property type="match status" value="1"/>
</dbReference>
<dbReference type="InterPro" id="IPR000719">
    <property type="entry name" value="Prot_kinase_dom"/>
</dbReference>
<dbReference type="OrthoDB" id="1405469at2759"/>
<keyword evidence="12" id="KW-0999">Mitochondrion inner membrane</keyword>
<evidence type="ECO:0000256" key="16">
    <source>
        <dbReference type="ARBA" id="ARBA00023128"/>
    </source>
</evidence>
<keyword evidence="6" id="KW-0723">Serine/threonine-protein kinase</keyword>
<proteinExistence type="predicted"/>
<dbReference type="OMA" id="WSMATIA"/>
<dbReference type="CTD" id="65018"/>
<dbReference type="GO" id="GO:0005743">
    <property type="term" value="C:mitochondrial inner membrane"/>
    <property type="evidence" value="ECO:0007669"/>
    <property type="project" value="UniProtKB-SubCell"/>
</dbReference>
<gene>
    <name evidence="20" type="primary">LOC113798099</name>
</gene>
<dbReference type="GO" id="GO:0090141">
    <property type="term" value="P:positive regulation of mitochondrial fission"/>
    <property type="evidence" value="ECO:0007669"/>
    <property type="project" value="TreeGrafter"/>
</dbReference>
<keyword evidence="7" id="KW-0808">Transferase</keyword>
<dbReference type="Gene3D" id="3.30.200.20">
    <property type="entry name" value="Phosphorylase Kinase, domain 1"/>
    <property type="match status" value="1"/>
</dbReference>
<keyword evidence="15" id="KW-0809">Transit peptide</keyword>
<keyword evidence="16" id="KW-0496">Mitochondrion</keyword>
<keyword evidence="19" id="KW-1185">Reference proteome</keyword>
<dbReference type="InterPro" id="IPR051511">
    <property type="entry name" value="MitoQC_Scaffold_Kinases"/>
</dbReference>
<organism evidence="19 20">
    <name type="scientific">Dermatophagoides pteronyssinus</name>
    <name type="common">European house dust mite</name>
    <dbReference type="NCBI Taxonomy" id="6956"/>
    <lineage>
        <taxon>Eukaryota</taxon>
        <taxon>Metazoa</taxon>
        <taxon>Ecdysozoa</taxon>
        <taxon>Arthropoda</taxon>
        <taxon>Chelicerata</taxon>
        <taxon>Arachnida</taxon>
        <taxon>Acari</taxon>
        <taxon>Acariformes</taxon>
        <taxon>Sarcoptiformes</taxon>
        <taxon>Astigmata</taxon>
        <taxon>Psoroptidia</taxon>
        <taxon>Analgoidea</taxon>
        <taxon>Pyroglyphidae</taxon>
        <taxon>Dermatophagoidinae</taxon>
        <taxon>Dermatophagoides</taxon>
    </lineage>
</organism>
<dbReference type="InterPro" id="IPR011009">
    <property type="entry name" value="Kinase-like_dom_sf"/>
</dbReference>
<name>A0A6P6YFW7_DERPT</name>
<accession>A0A6P6YFW7</accession>
<evidence type="ECO:0000256" key="17">
    <source>
        <dbReference type="ARBA" id="ARBA00047899"/>
    </source>
</evidence>
<keyword evidence="14" id="KW-0460">Magnesium</keyword>
<dbReference type="PROSITE" id="PS00108">
    <property type="entry name" value="PROTEIN_KINASE_ST"/>
    <property type="match status" value="1"/>
</dbReference>
<evidence type="ECO:0000256" key="13">
    <source>
        <dbReference type="ARBA" id="ARBA00022840"/>
    </source>
</evidence>
<reference evidence="20" key="1">
    <citation type="submission" date="2025-08" db="UniProtKB">
        <authorList>
            <consortium name="RefSeq"/>
        </authorList>
    </citation>
    <scope>IDENTIFICATION</scope>
    <source>
        <strain evidence="20">Airmid</strain>
    </source>
</reference>
<comment type="catalytic activity">
    <reaction evidence="17">
        <text>L-threonyl-[protein] + ATP = O-phospho-L-threonyl-[protein] + ADP + H(+)</text>
        <dbReference type="Rhea" id="RHEA:46608"/>
        <dbReference type="Rhea" id="RHEA-COMP:11060"/>
        <dbReference type="Rhea" id="RHEA-COMP:11605"/>
        <dbReference type="ChEBI" id="CHEBI:15378"/>
        <dbReference type="ChEBI" id="CHEBI:30013"/>
        <dbReference type="ChEBI" id="CHEBI:30616"/>
        <dbReference type="ChEBI" id="CHEBI:61977"/>
        <dbReference type="ChEBI" id="CHEBI:456216"/>
        <dbReference type="EC" id="2.7.11.1"/>
    </reaction>
</comment>
<dbReference type="GO" id="GO:0046872">
    <property type="term" value="F:metal ion binding"/>
    <property type="evidence" value="ECO:0007669"/>
    <property type="project" value="UniProtKB-KW"/>
</dbReference>
<dbReference type="AlphaFoldDB" id="A0A6P6YFW7"/>